<proteinExistence type="predicted"/>
<accession>A0A2R8FEE2</accession>
<reference evidence="1" key="1">
    <citation type="submission" date="2018-03" db="EMBL/GenBank/DDBJ databases">
        <authorList>
            <consortium name="Urmite Genomes"/>
        </authorList>
    </citation>
    <scope>NUCLEOTIDE SEQUENCE [LARGE SCALE GENOMIC DNA]</scope>
    <source>
        <strain evidence="1">IHUMI-S29</strain>
    </source>
</reference>
<gene>
    <name evidence="1" type="ORF">ZAZAV_270</name>
</gene>
<dbReference type="Proteomes" id="UP000270547">
    <property type="component" value="Segment"/>
</dbReference>
<protein>
    <submittedName>
        <fullName evidence="1">F-box domain-containing protein</fullName>
    </submittedName>
</protein>
<sequence>MQENLFSIKEADDLYHACSSSQQNKQICSDSSFWEEKFRRENLPLLEEGTNLSQWIQIYQRSLQAARRAEDKINSGERIRFSLLNVSEPGALSSLPNGEELVSYWKRLIKQDLQPDIRGGSITTESYFLIFSPQPSRREYEYKLFFSVATRRIGGYAINQGPAWKGETVHGNISTEDLWFLLYQLLYSGDSIQ</sequence>
<dbReference type="EMBL" id="LT994652">
    <property type="protein sequence ID" value="SPN79326.1"/>
    <property type="molecule type" value="Genomic_DNA"/>
</dbReference>
<evidence type="ECO:0000313" key="1">
    <source>
        <dbReference type="EMBL" id="SPN79326.1"/>
    </source>
</evidence>
<name>A0A2R8FEE2_9VIRU</name>
<organism evidence="1">
    <name type="scientific">Cedratvirus Zaza IHUMI</name>
    <dbReference type="NCBI Taxonomy" id="2126979"/>
    <lineage>
        <taxon>Viruses</taxon>
        <taxon>Pithoviruses</taxon>
    </lineage>
</organism>